<evidence type="ECO:0000313" key="2">
    <source>
        <dbReference type="EMBL" id="KIP87901.1"/>
    </source>
</evidence>
<comment type="caution">
    <text evidence="2">The sequence shown here is derived from an EMBL/GenBank/DDBJ whole genome shotgun (WGS) entry which is preliminary data.</text>
</comment>
<evidence type="ECO:0000259" key="1">
    <source>
        <dbReference type="PROSITE" id="PS50995"/>
    </source>
</evidence>
<dbReference type="RefSeq" id="WP_042556765.1">
    <property type="nucleotide sequence ID" value="NZ_JXQW01000124.1"/>
</dbReference>
<organism evidence="2 3">
    <name type="scientific">Pseudomonas fulva</name>
    <dbReference type="NCBI Taxonomy" id="47880"/>
    <lineage>
        <taxon>Bacteria</taxon>
        <taxon>Pseudomonadati</taxon>
        <taxon>Pseudomonadota</taxon>
        <taxon>Gammaproteobacteria</taxon>
        <taxon>Pseudomonadales</taxon>
        <taxon>Pseudomonadaceae</taxon>
        <taxon>Pseudomonas</taxon>
    </lineage>
</organism>
<sequence length="159" mass="17256">MSSPSSQIDTAPGTSHGADALSDNWLDTLVGYALRRAQLKVFQHLVGNLAEHDLRPAQFTAMVIIDNEPGLMQADLARQLAIEPPQLVPLLNKLETRGLAQRVRGVQDKRAYGVFLTKAGLTLLEQLKAVAVASDDAATAALDEDERVQLLHLLRKVNG</sequence>
<feature type="domain" description="HTH marR-type" evidence="1">
    <location>
        <begin position="27"/>
        <end position="159"/>
    </location>
</feature>
<dbReference type="PRINTS" id="PR00598">
    <property type="entry name" value="HTHMARR"/>
</dbReference>
<gene>
    <name evidence="2" type="ORF">RU08_25875</name>
</gene>
<dbReference type="InterPro" id="IPR000835">
    <property type="entry name" value="HTH_MarR-typ"/>
</dbReference>
<dbReference type="SUPFAM" id="SSF46785">
    <property type="entry name" value="Winged helix' DNA-binding domain"/>
    <property type="match status" value="1"/>
</dbReference>
<dbReference type="InterPro" id="IPR036390">
    <property type="entry name" value="WH_DNA-bd_sf"/>
</dbReference>
<dbReference type="EMBL" id="JXQW01000124">
    <property type="protein sequence ID" value="KIP87901.1"/>
    <property type="molecule type" value="Genomic_DNA"/>
</dbReference>
<dbReference type="OrthoDB" id="6331822at2"/>
<dbReference type="GO" id="GO:0006950">
    <property type="term" value="P:response to stress"/>
    <property type="evidence" value="ECO:0007669"/>
    <property type="project" value="TreeGrafter"/>
</dbReference>
<dbReference type="Proteomes" id="UP000032068">
    <property type="component" value="Unassembled WGS sequence"/>
</dbReference>
<reference evidence="2 3" key="1">
    <citation type="submission" date="2014-12" db="EMBL/GenBank/DDBJ databases">
        <title>16Stimator: statistical estimation of ribosomal gene copy numbers from draft genome assemblies.</title>
        <authorList>
            <person name="Perisin M.A."/>
            <person name="Vetter M."/>
            <person name="Gilbert J.A."/>
            <person name="Bergelson J."/>
        </authorList>
    </citation>
    <scope>NUCLEOTIDE SEQUENCE [LARGE SCALE GENOMIC DNA]</scope>
    <source>
        <strain evidence="2 3">MEJ086</strain>
    </source>
</reference>
<dbReference type="GO" id="GO:0003700">
    <property type="term" value="F:DNA-binding transcription factor activity"/>
    <property type="evidence" value="ECO:0007669"/>
    <property type="project" value="InterPro"/>
</dbReference>
<dbReference type="InterPro" id="IPR039422">
    <property type="entry name" value="MarR/SlyA-like"/>
</dbReference>
<accession>A0A0D0JMD6</accession>
<dbReference type="Gene3D" id="1.10.10.10">
    <property type="entry name" value="Winged helix-like DNA-binding domain superfamily/Winged helix DNA-binding domain"/>
    <property type="match status" value="1"/>
</dbReference>
<protein>
    <submittedName>
        <fullName evidence="2">MarR family transcriptional regulator</fullName>
    </submittedName>
</protein>
<dbReference type="SMART" id="SM00347">
    <property type="entry name" value="HTH_MARR"/>
    <property type="match status" value="1"/>
</dbReference>
<dbReference type="PROSITE" id="PS50995">
    <property type="entry name" value="HTH_MARR_2"/>
    <property type="match status" value="1"/>
</dbReference>
<dbReference type="InterPro" id="IPR036388">
    <property type="entry name" value="WH-like_DNA-bd_sf"/>
</dbReference>
<name>A0A0D0JMD6_9PSED</name>
<dbReference type="AlphaFoldDB" id="A0A0D0JMD6"/>
<dbReference type="Pfam" id="PF01047">
    <property type="entry name" value="MarR"/>
    <property type="match status" value="1"/>
</dbReference>
<proteinExistence type="predicted"/>
<dbReference type="PANTHER" id="PTHR33164">
    <property type="entry name" value="TRANSCRIPTIONAL REGULATOR, MARR FAMILY"/>
    <property type="match status" value="1"/>
</dbReference>
<evidence type="ECO:0000313" key="3">
    <source>
        <dbReference type="Proteomes" id="UP000032068"/>
    </source>
</evidence>
<dbReference type="PANTHER" id="PTHR33164:SF89">
    <property type="entry name" value="MARR FAMILY REGULATORY PROTEIN"/>
    <property type="match status" value="1"/>
</dbReference>